<evidence type="ECO:0000313" key="3">
    <source>
        <dbReference type="WBParaSite" id="nRc.2.0.1.t39688-RA"/>
    </source>
</evidence>
<sequence>MPTKKIFDGHALGEAVVSPDPNGAAAGEQEEEELEMRPCHTPLLERRKFSKMTSAGDVDQATKKDMDELKKELTIHIALFCDEHMLPLEELCRKLQTNVEKSELFMHFVINKKQYLFFANMDTKFYSGG</sequence>
<evidence type="ECO:0000313" key="2">
    <source>
        <dbReference type="Proteomes" id="UP000887565"/>
    </source>
</evidence>
<keyword evidence="2" id="KW-1185">Reference proteome</keyword>
<feature type="region of interest" description="Disordered" evidence="1">
    <location>
        <begin position="1"/>
        <end position="36"/>
    </location>
</feature>
<dbReference type="Proteomes" id="UP000887565">
    <property type="component" value="Unplaced"/>
</dbReference>
<evidence type="ECO:0000256" key="1">
    <source>
        <dbReference type="SAM" id="MobiDB-lite"/>
    </source>
</evidence>
<proteinExistence type="predicted"/>
<organism evidence="2 3">
    <name type="scientific">Romanomermis culicivorax</name>
    <name type="common">Nematode worm</name>
    <dbReference type="NCBI Taxonomy" id="13658"/>
    <lineage>
        <taxon>Eukaryota</taxon>
        <taxon>Metazoa</taxon>
        <taxon>Ecdysozoa</taxon>
        <taxon>Nematoda</taxon>
        <taxon>Enoplea</taxon>
        <taxon>Dorylaimia</taxon>
        <taxon>Mermithida</taxon>
        <taxon>Mermithoidea</taxon>
        <taxon>Mermithidae</taxon>
        <taxon>Romanomermis</taxon>
    </lineage>
</organism>
<protein>
    <submittedName>
        <fullName evidence="3">Uncharacterized protein</fullName>
    </submittedName>
</protein>
<reference evidence="3" key="1">
    <citation type="submission" date="2022-11" db="UniProtKB">
        <authorList>
            <consortium name="WormBaseParasite"/>
        </authorList>
    </citation>
    <scope>IDENTIFICATION</scope>
</reference>
<dbReference type="WBParaSite" id="nRc.2.0.1.t39688-RA">
    <property type="protein sequence ID" value="nRc.2.0.1.t39688-RA"/>
    <property type="gene ID" value="nRc.2.0.1.g39688"/>
</dbReference>
<dbReference type="AlphaFoldDB" id="A0A915KPN3"/>
<name>A0A915KPN3_ROMCU</name>
<accession>A0A915KPN3</accession>